<keyword evidence="3 7" id="KW-0812">Transmembrane</keyword>
<comment type="subcellular location">
    <subcellularLocation>
        <location evidence="1">Membrane</location>
        <topology evidence="1">Multi-pass membrane protein</topology>
    </subcellularLocation>
</comment>
<organism evidence="9 10">
    <name type="scientific">Mycetocola zhadangensis</name>
    <dbReference type="NCBI Taxonomy" id="1164595"/>
    <lineage>
        <taxon>Bacteria</taxon>
        <taxon>Bacillati</taxon>
        <taxon>Actinomycetota</taxon>
        <taxon>Actinomycetes</taxon>
        <taxon>Micrococcales</taxon>
        <taxon>Microbacteriaceae</taxon>
        <taxon>Mycetocola</taxon>
    </lineage>
</organism>
<dbReference type="SUPFAM" id="SSF103481">
    <property type="entry name" value="Multidrug resistance efflux transporter EmrE"/>
    <property type="match status" value="2"/>
</dbReference>
<feature type="region of interest" description="Disordered" evidence="6">
    <location>
        <begin position="304"/>
        <end position="325"/>
    </location>
</feature>
<feature type="domain" description="EamA" evidence="8">
    <location>
        <begin position="16"/>
        <end position="140"/>
    </location>
</feature>
<evidence type="ECO:0000313" key="9">
    <source>
        <dbReference type="EMBL" id="RLQ85510.1"/>
    </source>
</evidence>
<feature type="transmembrane region" description="Helical" evidence="7">
    <location>
        <begin position="95"/>
        <end position="117"/>
    </location>
</feature>
<dbReference type="InterPro" id="IPR050638">
    <property type="entry name" value="AA-Vitamin_Transporters"/>
</dbReference>
<keyword evidence="10" id="KW-1185">Reference proteome</keyword>
<gene>
    <name evidence="9" type="ORF">D9V28_01050</name>
</gene>
<dbReference type="InterPro" id="IPR000620">
    <property type="entry name" value="EamA_dom"/>
</dbReference>
<feature type="domain" description="EamA" evidence="8">
    <location>
        <begin position="153"/>
        <end position="287"/>
    </location>
</feature>
<name>A0A3L7J4V0_9MICO</name>
<reference evidence="9 10" key="1">
    <citation type="submission" date="2018-10" db="EMBL/GenBank/DDBJ databases">
        <authorList>
            <person name="Li J."/>
        </authorList>
    </citation>
    <scope>NUCLEOTIDE SEQUENCE [LARGE SCALE GENOMIC DNA]</scope>
    <source>
        <strain evidence="9 10">ZD1-4</strain>
    </source>
</reference>
<evidence type="ECO:0000259" key="8">
    <source>
        <dbReference type="Pfam" id="PF00892"/>
    </source>
</evidence>
<feature type="transmembrane region" description="Helical" evidence="7">
    <location>
        <begin position="67"/>
        <end position="89"/>
    </location>
</feature>
<evidence type="ECO:0000256" key="6">
    <source>
        <dbReference type="SAM" id="MobiDB-lite"/>
    </source>
</evidence>
<feature type="transmembrane region" description="Helical" evidence="7">
    <location>
        <begin position="271"/>
        <end position="290"/>
    </location>
</feature>
<comment type="similarity">
    <text evidence="2">Belongs to the EamA transporter family.</text>
</comment>
<dbReference type="AlphaFoldDB" id="A0A3L7J4V0"/>
<feature type="transmembrane region" description="Helical" evidence="7">
    <location>
        <begin position="205"/>
        <end position="235"/>
    </location>
</feature>
<comment type="caution">
    <text evidence="9">The sequence shown here is derived from an EMBL/GenBank/DDBJ whole genome shotgun (WGS) entry which is preliminary data.</text>
</comment>
<feature type="transmembrane region" description="Helical" evidence="7">
    <location>
        <begin position="126"/>
        <end position="143"/>
    </location>
</feature>
<dbReference type="PANTHER" id="PTHR32322">
    <property type="entry name" value="INNER MEMBRANE TRANSPORTER"/>
    <property type="match status" value="1"/>
</dbReference>
<feature type="compositionally biased region" description="Basic and acidic residues" evidence="6">
    <location>
        <begin position="311"/>
        <end position="325"/>
    </location>
</feature>
<dbReference type="Pfam" id="PF00892">
    <property type="entry name" value="EamA"/>
    <property type="match status" value="2"/>
</dbReference>
<dbReference type="GO" id="GO:0016020">
    <property type="term" value="C:membrane"/>
    <property type="evidence" value="ECO:0007669"/>
    <property type="project" value="UniProtKB-SubCell"/>
</dbReference>
<dbReference type="PANTHER" id="PTHR32322:SF9">
    <property type="entry name" value="AMINO-ACID METABOLITE EFFLUX PUMP-RELATED"/>
    <property type="match status" value="1"/>
</dbReference>
<evidence type="ECO:0000256" key="4">
    <source>
        <dbReference type="ARBA" id="ARBA00022989"/>
    </source>
</evidence>
<evidence type="ECO:0000313" key="10">
    <source>
        <dbReference type="Proteomes" id="UP000282460"/>
    </source>
</evidence>
<dbReference type="Proteomes" id="UP000282460">
    <property type="component" value="Unassembled WGS sequence"/>
</dbReference>
<dbReference type="InterPro" id="IPR037185">
    <property type="entry name" value="EmrE-like"/>
</dbReference>
<accession>A0A3L7J4V0</accession>
<feature type="transmembrane region" description="Helical" evidence="7">
    <location>
        <begin position="42"/>
        <end position="60"/>
    </location>
</feature>
<evidence type="ECO:0000256" key="1">
    <source>
        <dbReference type="ARBA" id="ARBA00004141"/>
    </source>
</evidence>
<feature type="transmembrane region" description="Helical" evidence="7">
    <location>
        <begin position="149"/>
        <end position="168"/>
    </location>
</feature>
<protein>
    <submittedName>
        <fullName evidence="9">EamA family transporter</fullName>
    </submittedName>
</protein>
<proteinExistence type="inferred from homology"/>
<feature type="transmembrane region" description="Helical" evidence="7">
    <location>
        <begin position="247"/>
        <end position="265"/>
    </location>
</feature>
<sequence>MMATATMEDVTLKHSALALLVALLWGLNFVVIDEGLDGVPPLLFVALRFILVAVPAIFFVKPPQIGWRNVVAIGFFMSFGQFALLYLALHLGMPAGLASLVLQTQVILTVMVAAGLLGERPSGRQLIGVIVGTLGLGVVIVGHSIVAPWVPLVITVGAALSWAIGNVLSRRAKAASGLSLVVWSALVVPLPSAALAVLLDGPDVVWLALTHLSGFAILSTLYTAVAASLIGYGIWNSLMARYPTSAVVPFTLLVPVIGIAAAWLVQGEVPTVTEILGGAVMLTGLATAVISTGNRRRLLEVPRSGAGAEPQRLDPVGDKVDDSLR</sequence>
<keyword evidence="4 7" id="KW-1133">Transmembrane helix</keyword>
<dbReference type="EMBL" id="RCWJ01000001">
    <property type="protein sequence ID" value="RLQ85510.1"/>
    <property type="molecule type" value="Genomic_DNA"/>
</dbReference>
<feature type="transmembrane region" description="Helical" evidence="7">
    <location>
        <begin position="180"/>
        <end position="199"/>
    </location>
</feature>
<keyword evidence="5 7" id="KW-0472">Membrane</keyword>
<evidence type="ECO:0000256" key="2">
    <source>
        <dbReference type="ARBA" id="ARBA00007362"/>
    </source>
</evidence>
<evidence type="ECO:0000256" key="7">
    <source>
        <dbReference type="SAM" id="Phobius"/>
    </source>
</evidence>
<evidence type="ECO:0000256" key="5">
    <source>
        <dbReference type="ARBA" id="ARBA00023136"/>
    </source>
</evidence>
<dbReference type="OrthoDB" id="9812521at2"/>
<evidence type="ECO:0000256" key="3">
    <source>
        <dbReference type="ARBA" id="ARBA00022692"/>
    </source>
</evidence>